<keyword evidence="7" id="KW-1185">Reference proteome</keyword>
<name>A0ABM3HBF9_9MYRT</name>
<evidence type="ECO:0000256" key="3">
    <source>
        <dbReference type="ARBA" id="ARBA00022692"/>
    </source>
</evidence>
<evidence type="ECO:0000256" key="1">
    <source>
        <dbReference type="ARBA" id="ARBA00004141"/>
    </source>
</evidence>
<keyword evidence="4 6" id="KW-1133">Transmembrane helix</keyword>
<dbReference type="RefSeq" id="XP_048133923.1">
    <property type="nucleotide sequence ID" value="XM_048277966.1"/>
</dbReference>
<comment type="subcellular location">
    <subcellularLocation>
        <location evidence="1">Membrane</location>
        <topology evidence="1">Multi-pass membrane protein</topology>
    </subcellularLocation>
</comment>
<organism evidence="7 8">
    <name type="scientific">Rhodamnia argentea</name>
    <dbReference type="NCBI Taxonomy" id="178133"/>
    <lineage>
        <taxon>Eukaryota</taxon>
        <taxon>Viridiplantae</taxon>
        <taxon>Streptophyta</taxon>
        <taxon>Embryophyta</taxon>
        <taxon>Tracheophyta</taxon>
        <taxon>Spermatophyta</taxon>
        <taxon>Magnoliopsida</taxon>
        <taxon>eudicotyledons</taxon>
        <taxon>Gunneridae</taxon>
        <taxon>Pentapetalae</taxon>
        <taxon>rosids</taxon>
        <taxon>malvids</taxon>
        <taxon>Myrtales</taxon>
        <taxon>Myrtaceae</taxon>
        <taxon>Myrtoideae</taxon>
        <taxon>Myrteae</taxon>
        <taxon>Australasian group</taxon>
        <taxon>Rhodamnia</taxon>
    </lineage>
</organism>
<reference evidence="8" key="1">
    <citation type="submission" date="2025-08" db="UniProtKB">
        <authorList>
            <consortium name="RefSeq"/>
        </authorList>
    </citation>
    <scope>IDENTIFICATION</scope>
    <source>
        <tissue evidence="8">Leaf</tissue>
    </source>
</reference>
<evidence type="ECO:0000256" key="4">
    <source>
        <dbReference type="ARBA" id="ARBA00022989"/>
    </source>
</evidence>
<evidence type="ECO:0000256" key="5">
    <source>
        <dbReference type="ARBA" id="ARBA00023136"/>
    </source>
</evidence>
<evidence type="ECO:0000313" key="8">
    <source>
        <dbReference type="RefSeq" id="XP_048133923.1"/>
    </source>
</evidence>
<keyword evidence="3 6" id="KW-0812">Transmembrane</keyword>
<dbReference type="PRINTS" id="PR00259">
    <property type="entry name" value="TMFOUR"/>
</dbReference>
<dbReference type="InterPro" id="IPR044991">
    <property type="entry name" value="TET_plant"/>
</dbReference>
<accession>A0ABM3HBF9</accession>
<gene>
    <name evidence="8" type="primary">LOC115749208</name>
</gene>
<dbReference type="Pfam" id="PF00335">
    <property type="entry name" value="Tetraspanin"/>
    <property type="match status" value="1"/>
</dbReference>
<evidence type="ECO:0000256" key="6">
    <source>
        <dbReference type="SAM" id="Phobius"/>
    </source>
</evidence>
<keyword evidence="5 6" id="KW-0472">Membrane</keyword>
<dbReference type="Proteomes" id="UP000827889">
    <property type="component" value="Chromosome 4"/>
</dbReference>
<evidence type="ECO:0000313" key="7">
    <source>
        <dbReference type="Proteomes" id="UP000827889"/>
    </source>
</evidence>
<protein>
    <submittedName>
        <fullName evidence="8">Tetraspanin-2-like</fullName>
    </submittedName>
</protein>
<feature type="transmembrane region" description="Helical" evidence="6">
    <location>
        <begin position="41"/>
        <end position="65"/>
    </location>
</feature>
<evidence type="ECO:0000256" key="2">
    <source>
        <dbReference type="ARBA" id="ARBA00006840"/>
    </source>
</evidence>
<dbReference type="InterPro" id="IPR018499">
    <property type="entry name" value="Tetraspanin/Peripherin"/>
</dbReference>
<feature type="transmembrane region" description="Helical" evidence="6">
    <location>
        <begin position="72"/>
        <end position="95"/>
    </location>
</feature>
<feature type="transmembrane region" description="Helical" evidence="6">
    <location>
        <begin position="232"/>
        <end position="255"/>
    </location>
</feature>
<dbReference type="GeneID" id="115749208"/>
<proteinExistence type="inferred from homology"/>
<dbReference type="PANTHER" id="PTHR32191">
    <property type="entry name" value="TETRASPANIN-8-RELATED"/>
    <property type="match status" value="1"/>
</dbReference>
<feature type="transmembrane region" description="Helical" evidence="6">
    <location>
        <begin position="7"/>
        <end position="29"/>
    </location>
</feature>
<comment type="similarity">
    <text evidence="2">Belongs to the tetraspanin (TM4SF) family.</text>
</comment>
<sequence length="269" mass="30321">MGVSNKITALLNFIAFLSSIAIIGAGIWLSSKADNQCTRYFRWPVLILGTLLLLVSLCGFIGAFWNKKRFLVFYLFCMALLIVLILVLLVFAFVVTRPDGSYSVPGRGYKEYRLGGFSSWLRDHVTNSGNWGNIRRCIAESDVCVKLDQEYVTADQFFAAHISPIQSGCCKPPTACGYTYTNPTMWLNPVNPNADPDCYLWSDVQTQLCYNCNSCKAGLLGNLRSEWRRANVILIVASVVLIWVYLIACCALRNAQTEELFRRYKEGWV</sequence>